<keyword evidence="2" id="KW-0479">Metal-binding</keyword>
<dbReference type="Pfam" id="PF01425">
    <property type="entry name" value="Amidase"/>
    <property type="match status" value="1"/>
</dbReference>
<dbReference type="AlphaFoldDB" id="A0A7C1B076"/>
<proteinExistence type="inferred from homology"/>
<dbReference type="GO" id="GO:0050567">
    <property type="term" value="F:glutaminyl-tRNA synthase (glutamine-hydrolyzing) activity"/>
    <property type="evidence" value="ECO:0007669"/>
    <property type="project" value="UniProtKB-EC"/>
</dbReference>
<evidence type="ECO:0000256" key="2">
    <source>
        <dbReference type="ARBA" id="ARBA00023014"/>
    </source>
</evidence>
<protein>
    <submittedName>
        <fullName evidence="4">Asp-tRNA(Asn)/Glu-tRNA(Gln) amidotransferase subunit GatA</fullName>
        <ecNumber evidence="4">6.3.5.7</ecNumber>
    </submittedName>
</protein>
<dbReference type="EC" id="6.3.5.7" evidence="4"/>
<comment type="caution">
    <text evidence="4">The sequence shown here is derived from an EMBL/GenBank/DDBJ whole genome shotgun (WGS) entry which is preliminary data.</text>
</comment>
<sequence>MNETGKKMDRRTFMKSTLATGAGLAVAASMGNLAWGESYSDSNLADLSLYQLSKMIHRGEITSKKLVEIYLDRVQKYGGPNGVNAYITLASELALKKAEELDKSARLGKFKGPLHGLPIAVKDNIDTKYIRTTGGSSILAQWKPKQNAYVIEKLERAGAIILGKTNMHEFAFGITTNNTHYGPTRNPYDFSRIPGGSSGGSAAAAAAAFCAGAIGSDTGGSVRIPASLCGVVGLKPTLGRVGRGGLMYLSFTRDVIGPITRNVVDSAIMLKAMAGPDPRDPESSGNPVPNYLSYLKDGVKGKTFGVPRKLFFENIHPDTQKVMDDTLRIIKNLGGILKEVEVKHMDIATPTGFNIVLAETPYLLEDYLKAFDPQATIEKYADQFGPDVKPPIVGSKTKPVPGYVYAKSVRKDRNKMIAGFEEAMFGTEALLLPTTPLPASKIGEDRETQLLGKKVNTFLTFIRNCDPVSVIGYPAITVPAGYGRTGLPIGLQIVARPWEEYKLLGIAHGFEQASKIRKPPKV</sequence>
<dbReference type="InterPro" id="IPR036928">
    <property type="entry name" value="AS_sf"/>
</dbReference>
<dbReference type="Gene3D" id="3.90.1300.10">
    <property type="entry name" value="Amidase signature (AS) domain"/>
    <property type="match status" value="1"/>
</dbReference>
<keyword evidence="4" id="KW-0436">Ligase</keyword>
<dbReference type="InterPro" id="IPR023631">
    <property type="entry name" value="Amidase_dom"/>
</dbReference>
<dbReference type="EMBL" id="DQZW01000101">
    <property type="protein sequence ID" value="HDL89680.1"/>
    <property type="molecule type" value="Genomic_DNA"/>
</dbReference>
<evidence type="ECO:0000256" key="1">
    <source>
        <dbReference type="ARBA" id="ARBA00009199"/>
    </source>
</evidence>
<comment type="similarity">
    <text evidence="1">Belongs to the amidase family.</text>
</comment>
<dbReference type="InterPro" id="IPR006311">
    <property type="entry name" value="TAT_signal"/>
</dbReference>
<dbReference type="PANTHER" id="PTHR11895:SF7">
    <property type="entry name" value="GLUTAMYL-TRNA(GLN) AMIDOTRANSFERASE SUBUNIT A, MITOCHONDRIAL"/>
    <property type="match status" value="1"/>
</dbReference>
<name>A0A7C1B076_9BACT</name>
<evidence type="ECO:0000313" key="4">
    <source>
        <dbReference type="EMBL" id="HDL89680.1"/>
    </source>
</evidence>
<dbReference type="PROSITE" id="PS51318">
    <property type="entry name" value="TAT"/>
    <property type="match status" value="1"/>
</dbReference>
<accession>A0A7C1B076</accession>
<keyword evidence="2" id="KW-0408">Iron</keyword>
<dbReference type="SUPFAM" id="SSF75304">
    <property type="entry name" value="Amidase signature (AS) enzymes"/>
    <property type="match status" value="1"/>
</dbReference>
<evidence type="ECO:0000259" key="3">
    <source>
        <dbReference type="Pfam" id="PF01425"/>
    </source>
</evidence>
<gene>
    <name evidence="4" type="primary">gatA</name>
    <name evidence="4" type="ORF">ENG14_02115</name>
</gene>
<keyword evidence="2" id="KW-0411">Iron-sulfur</keyword>
<dbReference type="GO" id="GO:0051536">
    <property type="term" value="F:iron-sulfur cluster binding"/>
    <property type="evidence" value="ECO:0007669"/>
    <property type="project" value="UniProtKB-KW"/>
</dbReference>
<dbReference type="Proteomes" id="UP000886355">
    <property type="component" value="Unassembled WGS sequence"/>
</dbReference>
<organism evidence="4">
    <name type="scientific">Thermodesulforhabdus norvegica</name>
    <dbReference type="NCBI Taxonomy" id="39841"/>
    <lineage>
        <taxon>Bacteria</taxon>
        <taxon>Pseudomonadati</taxon>
        <taxon>Thermodesulfobacteriota</taxon>
        <taxon>Syntrophobacteria</taxon>
        <taxon>Syntrophobacterales</taxon>
        <taxon>Thermodesulforhabdaceae</taxon>
        <taxon>Thermodesulforhabdus</taxon>
    </lineage>
</organism>
<reference evidence="4" key="1">
    <citation type="journal article" date="2020" name="mSystems">
        <title>Genome- and Community-Level Interaction Insights into Carbon Utilization and Element Cycling Functions of Hydrothermarchaeota in Hydrothermal Sediment.</title>
        <authorList>
            <person name="Zhou Z."/>
            <person name="Liu Y."/>
            <person name="Xu W."/>
            <person name="Pan J."/>
            <person name="Luo Z.H."/>
            <person name="Li M."/>
        </authorList>
    </citation>
    <scope>NUCLEOTIDE SEQUENCE [LARGE SCALE GENOMIC DNA]</scope>
    <source>
        <strain evidence="4">HyVt-19</strain>
    </source>
</reference>
<dbReference type="InterPro" id="IPR000120">
    <property type="entry name" value="Amidase"/>
</dbReference>
<feature type="domain" description="Amidase" evidence="3">
    <location>
        <begin position="66"/>
        <end position="504"/>
    </location>
</feature>
<dbReference type="PANTHER" id="PTHR11895">
    <property type="entry name" value="TRANSAMIDASE"/>
    <property type="match status" value="1"/>
</dbReference>